<gene>
    <name evidence="2" type="ORF">AVDCRST_MAG49-1310</name>
</gene>
<proteinExistence type="predicted"/>
<protein>
    <recommendedName>
        <fullName evidence="3">MalT-like TPR region domain-containing protein</fullName>
    </recommendedName>
</protein>
<accession>A0A6J4UAZ5</accession>
<dbReference type="PANTHER" id="PTHR10098">
    <property type="entry name" value="RAPSYN-RELATED"/>
    <property type="match status" value="1"/>
</dbReference>
<organism evidence="2">
    <name type="scientific">uncultured Thermomicrobiales bacterium</name>
    <dbReference type="NCBI Taxonomy" id="1645740"/>
    <lineage>
        <taxon>Bacteria</taxon>
        <taxon>Pseudomonadati</taxon>
        <taxon>Thermomicrobiota</taxon>
        <taxon>Thermomicrobia</taxon>
        <taxon>Thermomicrobiales</taxon>
        <taxon>environmental samples</taxon>
    </lineage>
</organism>
<dbReference type="Gene3D" id="1.25.40.10">
    <property type="entry name" value="Tetratricopeptide repeat domain"/>
    <property type="match status" value="3"/>
</dbReference>
<dbReference type="InterPro" id="IPR011990">
    <property type="entry name" value="TPR-like_helical_dom_sf"/>
</dbReference>
<name>A0A6J4UAZ5_9BACT</name>
<dbReference type="SUPFAM" id="SSF48452">
    <property type="entry name" value="TPR-like"/>
    <property type="match status" value="3"/>
</dbReference>
<sequence>MSGLMARLGGRSRNNGASALIQIAREVVGRRRSVQGALTEIRHPAVLDALADEDFRSLDATIAERASSDHEFALVLARLAHAAARAKSFDRQVVDAALRLDALLPADDPNREREKLLRDAYTSAQKASYVRGGRLALGRLGRRAVEAGDLDRARVLLQQQLDLGPDTGDSAAEVDSAIVLGDIVRRDGDVGAAQALYRRAGVASQRLEHHRGLAEALIRQVELMPEDASLDAVAALQRQALDAAERTGDAQLESRIILALADTLSASGRHDEAADQLAEGLAIARALGDLSLEARCESGLAVAERRRGRLREAAEHERRMLTLEERLGNRPAAAAWAAQLASTELALHDPEGAVDAFERARDLAQALGDGALEQRAEGGLGVAYTLLRRPSEALAHLMRALDLARAAGDERRQARWLASIGEALWTFGQVEASGQATQQAVDVARRIGDAELEAGMLALLGQVHAARREPIRARDCYTRALELHRALGQTGEQVTTLAALAQLAAETGQPVQAMTMLEQALQIATAAGDRAGAARLYGRLGRLAQRRGDAGVALDALGRALELAEAVDQPALLNQALQHLATAQDLAGDGRAADTYRRAVTVAQHLGDAHGEAVMRLNLGALLSVHQSNGHVDEGIAHLQEAAALAADLPRDDRALRERIADTLASVVAEPELEFEPEYLPSDSWDDEPGQDLDGGEAGEAEPAQGAARWSQPERRREASGGSALRAWRAGIDRGEGARGRRRETDAWAEDELHGETTLPPQ</sequence>
<dbReference type="AlphaFoldDB" id="A0A6J4UAZ5"/>
<evidence type="ECO:0000313" key="2">
    <source>
        <dbReference type="EMBL" id="CAA9544458.1"/>
    </source>
</evidence>
<dbReference type="EMBL" id="CADCWG010000068">
    <property type="protein sequence ID" value="CAA9544458.1"/>
    <property type="molecule type" value="Genomic_DNA"/>
</dbReference>
<evidence type="ECO:0008006" key="3">
    <source>
        <dbReference type="Google" id="ProtNLM"/>
    </source>
</evidence>
<feature type="compositionally biased region" description="Acidic residues" evidence="1">
    <location>
        <begin position="684"/>
        <end position="700"/>
    </location>
</feature>
<feature type="region of interest" description="Disordered" evidence="1">
    <location>
        <begin position="672"/>
        <end position="762"/>
    </location>
</feature>
<evidence type="ECO:0000256" key="1">
    <source>
        <dbReference type="SAM" id="MobiDB-lite"/>
    </source>
</evidence>
<feature type="compositionally biased region" description="Basic and acidic residues" evidence="1">
    <location>
        <begin position="731"/>
        <end position="755"/>
    </location>
</feature>
<dbReference type="SMART" id="SM00028">
    <property type="entry name" value="TPR"/>
    <property type="match status" value="8"/>
</dbReference>
<dbReference type="PANTHER" id="PTHR10098:SF108">
    <property type="entry name" value="TETRATRICOPEPTIDE REPEAT PROTEIN 28"/>
    <property type="match status" value="1"/>
</dbReference>
<dbReference type="InterPro" id="IPR019734">
    <property type="entry name" value="TPR_rpt"/>
</dbReference>
<dbReference type="Pfam" id="PF13424">
    <property type="entry name" value="TPR_12"/>
    <property type="match status" value="1"/>
</dbReference>
<reference evidence="2" key="1">
    <citation type="submission" date="2020-02" db="EMBL/GenBank/DDBJ databases">
        <authorList>
            <person name="Meier V. D."/>
        </authorList>
    </citation>
    <scope>NUCLEOTIDE SEQUENCE</scope>
    <source>
        <strain evidence="2">AVDCRST_MAG49</strain>
    </source>
</reference>